<dbReference type="PANTHER" id="PTHR37204:SF1">
    <property type="entry name" value="TRANSMEMBRANE PROTEIN"/>
    <property type="match status" value="1"/>
</dbReference>
<proteinExistence type="predicted"/>
<dbReference type="Proteomes" id="UP001209570">
    <property type="component" value="Unassembled WGS sequence"/>
</dbReference>
<protein>
    <submittedName>
        <fullName evidence="1">Uncharacterized protein</fullName>
    </submittedName>
</protein>
<accession>A0AAD5LX89</accession>
<reference evidence="1" key="1">
    <citation type="submission" date="2021-12" db="EMBL/GenBank/DDBJ databases">
        <title>Prjna785345.</title>
        <authorList>
            <person name="Rujirawat T."/>
            <person name="Krajaejun T."/>
        </authorList>
    </citation>
    <scope>NUCLEOTIDE SEQUENCE</scope>
    <source>
        <strain evidence="1">Pi057C3</strain>
    </source>
</reference>
<organism evidence="1 2">
    <name type="scientific">Pythium insidiosum</name>
    <name type="common">Pythiosis disease agent</name>
    <dbReference type="NCBI Taxonomy" id="114742"/>
    <lineage>
        <taxon>Eukaryota</taxon>
        <taxon>Sar</taxon>
        <taxon>Stramenopiles</taxon>
        <taxon>Oomycota</taxon>
        <taxon>Peronosporomycetes</taxon>
        <taxon>Pythiales</taxon>
        <taxon>Pythiaceae</taxon>
        <taxon>Pythium</taxon>
    </lineage>
</organism>
<keyword evidence="2" id="KW-1185">Reference proteome</keyword>
<sequence>MSDPQKTQWISDRLELYEELHATGRKGLSADAIRKARQSFAVVDGAFVPQPYRFPTEKDAVGLVCAAIPPVFAHVCRVIGEELVAVLPPDANGDPSGYVNDEKTMHMTLFHTSHPDDLVTNAKHRVDESIAIVRQLASSLAPFDLRPHRVVMCSSGAIILLYEAAVGDVADDPCSVDRLRLMAKEAFSPHFPTRQSKSIMHSTLARVLNPDVSTDVVERLHRLCEELTVRLRRDHNQIRIENLWFVDETHHFWAHGETTVLPLGSGL</sequence>
<dbReference type="AlphaFoldDB" id="A0AAD5LX89"/>
<gene>
    <name evidence="1" type="ORF">P43SY_008651</name>
</gene>
<name>A0AAD5LX89_PYTIN</name>
<evidence type="ECO:0000313" key="2">
    <source>
        <dbReference type="Proteomes" id="UP001209570"/>
    </source>
</evidence>
<evidence type="ECO:0000313" key="1">
    <source>
        <dbReference type="EMBL" id="KAJ0396350.1"/>
    </source>
</evidence>
<dbReference type="PANTHER" id="PTHR37204">
    <property type="entry name" value="TRANSMEMBRANE PROTEIN"/>
    <property type="match status" value="1"/>
</dbReference>
<comment type="caution">
    <text evidence="1">The sequence shown here is derived from an EMBL/GenBank/DDBJ whole genome shotgun (WGS) entry which is preliminary data.</text>
</comment>
<dbReference type="EMBL" id="JAKCXM010000299">
    <property type="protein sequence ID" value="KAJ0396350.1"/>
    <property type="molecule type" value="Genomic_DNA"/>
</dbReference>